<dbReference type="Proteomes" id="UP000235145">
    <property type="component" value="Unassembled WGS sequence"/>
</dbReference>
<dbReference type="GO" id="GO:0032259">
    <property type="term" value="P:methylation"/>
    <property type="evidence" value="ECO:0000318"/>
    <property type="project" value="GO_Central"/>
</dbReference>
<dbReference type="Gene3D" id="3.40.50.150">
    <property type="entry name" value="Vaccinia Virus protein VP39"/>
    <property type="match status" value="1"/>
</dbReference>
<organism evidence="6 7">
    <name type="scientific">Lactuca sativa</name>
    <name type="common">Garden lettuce</name>
    <dbReference type="NCBI Taxonomy" id="4236"/>
    <lineage>
        <taxon>Eukaryota</taxon>
        <taxon>Viridiplantae</taxon>
        <taxon>Streptophyta</taxon>
        <taxon>Embryophyta</taxon>
        <taxon>Tracheophyta</taxon>
        <taxon>Spermatophyta</taxon>
        <taxon>Magnoliopsida</taxon>
        <taxon>eudicotyledons</taxon>
        <taxon>Gunneridae</taxon>
        <taxon>Pentapetalae</taxon>
        <taxon>asterids</taxon>
        <taxon>campanulids</taxon>
        <taxon>Asterales</taxon>
        <taxon>Asteraceae</taxon>
        <taxon>Cichorioideae</taxon>
        <taxon>Cichorieae</taxon>
        <taxon>Lactucinae</taxon>
        <taxon>Lactuca</taxon>
    </lineage>
</organism>
<dbReference type="EMBL" id="NBSK02000003">
    <property type="protein sequence ID" value="KAJ0215724.1"/>
    <property type="molecule type" value="Genomic_DNA"/>
</dbReference>
<evidence type="ECO:0000256" key="3">
    <source>
        <dbReference type="ARBA" id="ARBA00022679"/>
    </source>
</evidence>
<evidence type="ECO:0000256" key="1">
    <source>
        <dbReference type="ARBA" id="ARBA00007967"/>
    </source>
</evidence>
<evidence type="ECO:0000313" key="7">
    <source>
        <dbReference type="Proteomes" id="UP000235145"/>
    </source>
</evidence>
<keyword evidence="3" id="KW-0808">Transferase</keyword>
<dbReference type="GO" id="GO:0008757">
    <property type="term" value="F:S-adenosylmethionine-dependent methyltransferase activity"/>
    <property type="evidence" value="ECO:0000318"/>
    <property type="project" value="GO_Central"/>
</dbReference>
<dbReference type="AlphaFoldDB" id="A0A9R1XK33"/>
<dbReference type="InterPro" id="IPR029063">
    <property type="entry name" value="SAM-dependent_MTases_sf"/>
</dbReference>
<proteinExistence type="inferred from homology"/>
<keyword evidence="7" id="KW-1185">Reference proteome</keyword>
<dbReference type="GO" id="GO:0046872">
    <property type="term" value="F:metal ion binding"/>
    <property type="evidence" value="ECO:0007669"/>
    <property type="project" value="UniProtKB-KW"/>
</dbReference>
<keyword evidence="5" id="KW-0460">Magnesium</keyword>
<dbReference type="SUPFAM" id="SSF53335">
    <property type="entry name" value="S-adenosyl-L-methionine-dependent methyltransferases"/>
    <property type="match status" value="1"/>
</dbReference>
<comment type="caution">
    <text evidence="6">The sequence shown here is derived from an EMBL/GenBank/DDBJ whole genome shotgun (WGS) entry which is preliminary data.</text>
</comment>
<evidence type="ECO:0000313" key="6">
    <source>
        <dbReference type="EMBL" id="KAJ0215724.1"/>
    </source>
</evidence>
<sequence>MELKNILHMNVGNGESSYARNSFLQETVIRKTLPVLKSAVKGMANLDTVLSKCFVIADLGCSNGPNTLLAASIIIDVVLERCREDNHHKAPQFQVFLNDLYGNDFNAIFQSLPNFYANFKKEKGENFSCFVSATPGSFYGRLFQDGSLHLVPEGIENNKGNIYMAKTSPPNVFEAYRKQFHTDMKMFLQMRSSEIVRGGCMVLTFLGRSSVDPTSDDCCSLWGLLGQSLHNMIKEKLVQESDINTFNAPVYFPCEEEVRNVIHDEGSFSLDTLNAFQLNWDPYDTDYTSMKAFNEQCYIHGKNTAMFMRAVTESLLVSHFGDLMNTDVLFKNMEKQVAEYLTRKKTRHFTLVISLTRK</sequence>
<dbReference type="Pfam" id="PF03492">
    <property type="entry name" value="Methyltransf_7"/>
    <property type="match status" value="1"/>
</dbReference>
<dbReference type="PANTHER" id="PTHR31009">
    <property type="entry name" value="S-ADENOSYL-L-METHIONINE:CARBOXYL METHYLTRANSFERASE FAMILY PROTEIN"/>
    <property type="match status" value="1"/>
</dbReference>
<comment type="similarity">
    <text evidence="1">Belongs to the methyltransferase superfamily. Type-7 methyltransferase family.</text>
</comment>
<keyword evidence="2" id="KW-0489">Methyltransferase</keyword>
<name>A0A9R1XK33_LACSA</name>
<keyword evidence="4" id="KW-0479">Metal-binding</keyword>
<evidence type="ECO:0000256" key="2">
    <source>
        <dbReference type="ARBA" id="ARBA00022603"/>
    </source>
</evidence>
<evidence type="ECO:0000256" key="5">
    <source>
        <dbReference type="ARBA" id="ARBA00022842"/>
    </source>
</evidence>
<dbReference type="InterPro" id="IPR042086">
    <property type="entry name" value="MeTrfase_capping"/>
</dbReference>
<dbReference type="InterPro" id="IPR005299">
    <property type="entry name" value="MeTrfase_7"/>
</dbReference>
<evidence type="ECO:0000256" key="4">
    <source>
        <dbReference type="ARBA" id="ARBA00022723"/>
    </source>
</evidence>
<reference evidence="6 7" key="1">
    <citation type="journal article" date="2017" name="Nat. Commun.">
        <title>Genome assembly with in vitro proximity ligation data and whole-genome triplication in lettuce.</title>
        <authorList>
            <person name="Reyes-Chin-Wo S."/>
            <person name="Wang Z."/>
            <person name="Yang X."/>
            <person name="Kozik A."/>
            <person name="Arikit S."/>
            <person name="Song C."/>
            <person name="Xia L."/>
            <person name="Froenicke L."/>
            <person name="Lavelle D.O."/>
            <person name="Truco M.J."/>
            <person name="Xia R."/>
            <person name="Zhu S."/>
            <person name="Xu C."/>
            <person name="Xu H."/>
            <person name="Xu X."/>
            <person name="Cox K."/>
            <person name="Korf I."/>
            <person name="Meyers B.C."/>
            <person name="Michelmore R.W."/>
        </authorList>
    </citation>
    <scope>NUCLEOTIDE SEQUENCE [LARGE SCALE GENOMIC DNA]</scope>
    <source>
        <strain evidence="7">cv. Salinas</strain>
        <tissue evidence="6">Seedlings</tissue>
    </source>
</reference>
<gene>
    <name evidence="6" type="ORF">LSAT_V11C300156150</name>
</gene>
<dbReference type="Gene3D" id="1.10.1200.270">
    <property type="entry name" value="Methyltransferase, alpha-helical capping domain"/>
    <property type="match status" value="1"/>
</dbReference>
<protein>
    <submittedName>
        <fullName evidence="6">Uncharacterized protein</fullName>
    </submittedName>
</protein>
<accession>A0A9R1XK33</accession>